<reference evidence="2 3" key="1">
    <citation type="submission" date="2020-11" db="EMBL/GenBank/DDBJ databases">
        <title>Treponema Peruensis nv. sp., first commensal Treponema isolated from human feces.</title>
        <authorList>
            <person name="Belkhou C."/>
            <person name="Raes J."/>
        </authorList>
    </citation>
    <scope>NUCLEOTIDE SEQUENCE [LARGE SCALE GENOMIC DNA]</scope>
    <source>
        <strain evidence="2 3">RCC2812</strain>
    </source>
</reference>
<gene>
    <name evidence="2" type="ORF">IWA51_01540</name>
    <name evidence="1" type="ORF">IWA51_07020</name>
</gene>
<sequence length="149" mass="17213">MSKTRLRNGIQTFLSEAGEAGCYALCLIDIAEEYSGKHIDVLDSLFDAVDRGYIHYNADDRNDDNNFFVEYPGLFLEMMTGVKWDVRKEAAFYATKDGEYCVQRWERKKTGNVLSHFQRKDFEPIENSLTAKYGKIASQRILKPHKKEA</sequence>
<organism evidence="2 3">
    <name type="scientific">Treponema peruense</name>
    <dbReference type="NCBI Taxonomy" id="2787628"/>
    <lineage>
        <taxon>Bacteria</taxon>
        <taxon>Pseudomonadati</taxon>
        <taxon>Spirochaetota</taxon>
        <taxon>Spirochaetia</taxon>
        <taxon>Spirochaetales</taxon>
        <taxon>Treponemataceae</taxon>
        <taxon>Treponema</taxon>
    </lineage>
</organism>
<dbReference type="EMBL" id="CP064936">
    <property type="protein sequence ID" value="QQA01331.1"/>
    <property type="molecule type" value="Genomic_DNA"/>
</dbReference>
<dbReference type="EMBL" id="CP064936">
    <property type="protein sequence ID" value="QQA00034.1"/>
    <property type="molecule type" value="Genomic_DNA"/>
</dbReference>
<proteinExistence type="predicted"/>
<dbReference type="KEGG" id="tper:IWA51_07020"/>
<protein>
    <submittedName>
        <fullName evidence="2">Uncharacterized protein</fullName>
    </submittedName>
</protein>
<evidence type="ECO:0000313" key="3">
    <source>
        <dbReference type="Proteomes" id="UP000595224"/>
    </source>
</evidence>
<name>A0A7T3V5E1_9SPIR</name>
<keyword evidence="3" id="KW-1185">Reference proteome</keyword>
<evidence type="ECO:0000313" key="2">
    <source>
        <dbReference type="EMBL" id="QQA01331.1"/>
    </source>
</evidence>
<dbReference type="Proteomes" id="UP000595224">
    <property type="component" value="Chromosome"/>
</dbReference>
<accession>A0A7T3V5E1</accession>
<evidence type="ECO:0000313" key="1">
    <source>
        <dbReference type="EMBL" id="QQA00034.1"/>
    </source>
</evidence>
<dbReference type="AlphaFoldDB" id="A0A7T3V5E1"/>
<dbReference type="KEGG" id="tper:IWA51_01540"/>
<dbReference type="RefSeq" id="WP_198441909.1">
    <property type="nucleotide sequence ID" value="NZ_CBCSHE010000033.1"/>
</dbReference>